<feature type="region of interest" description="Disordered" evidence="1">
    <location>
        <begin position="74"/>
        <end position="171"/>
    </location>
</feature>
<evidence type="ECO:0000313" key="3">
    <source>
        <dbReference type="EMBL" id="KJA22051.1"/>
    </source>
</evidence>
<dbReference type="Proteomes" id="UP000054270">
    <property type="component" value="Unassembled WGS sequence"/>
</dbReference>
<keyword evidence="2" id="KW-0812">Transmembrane</keyword>
<evidence type="ECO:0000256" key="2">
    <source>
        <dbReference type="SAM" id="Phobius"/>
    </source>
</evidence>
<protein>
    <submittedName>
        <fullName evidence="3">Uncharacterized protein</fullName>
    </submittedName>
</protein>
<dbReference type="AlphaFoldDB" id="A0A0D2NZZ2"/>
<keyword evidence="4" id="KW-1185">Reference proteome</keyword>
<dbReference type="EMBL" id="KN817553">
    <property type="protein sequence ID" value="KJA22051.1"/>
    <property type="molecule type" value="Genomic_DNA"/>
</dbReference>
<dbReference type="NCBIfam" id="TIGR01167">
    <property type="entry name" value="LPXTG_anchor"/>
    <property type="match status" value="1"/>
</dbReference>
<name>A0A0D2NZZ2_HYPSF</name>
<reference evidence="4" key="1">
    <citation type="submission" date="2014-04" db="EMBL/GenBank/DDBJ databases">
        <title>Evolutionary Origins and Diversification of the Mycorrhizal Mutualists.</title>
        <authorList>
            <consortium name="DOE Joint Genome Institute"/>
            <consortium name="Mycorrhizal Genomics Consortium"/>
            <person name="Kohler A."/>
            <person name="Kuo A."/>
            <person name="Nagy L.G."/>
            <person name="Floudas D."/>
            <person name="Copeland A."/>
            <person name="Barry K.W."/>
            <person name="Cichocki N."/>
            <person name="Veneault-Fourrey C."/>
            <person name="LaButti K."/>
            <person name="Lindquist E.A."/>
            <person name="Lipzen A."/>
            <person name="Lundell T."/>
            <person name="Morin E."/>
            <person name="Murat C."/>
            <person name="Riley R."/>
            <person name="Ohm R."/>
            <person name="Sun H."/>
            <person name="Tunlid A."/>
            <person name="Henrissat B."/>
            <person name="Grigoriev I.V."/>
            <person name="Hibbett D.S."/>
            <person name="Martin F."/>
        </authorList>
    </citation>
    <scope>NUCLEOTIDE SEQUENCE [LARGE SCALE GENOMIC DNA]</scope>
    <source>
        <strain evidence="4">FD-334 SS-4</strain>
    </source>
</reference>
<feature type="region of interest" description="Disordered" evidence="1">
    <location>
        <begin position="193"/>
        <end position="222"/>
    </location>
</feature>
<proteinExistence type="predicted"/>
<evidence type="ECO:0000256" key="1">
    <source>
        <dbReference type="SAM" id="MobiDB-lite"/>
    </source>
</evidence>
<keyword evidence="2" id="KW-0472">Membrane</keyword>
<feature type="region of interest" description="Disordered" evidence="1">
    <location>
        <begin position="25"/>
        <end position="44"/>
    </location>
</feature>
<sequence length="222" mass="23704">MGLRRAVGRLPAVVSPTISPSATLSLTSEAPAAPTTGASHKPSKGALAGGVCGGVLLLALLAFFLLRRRRRRRAERPQIPPELAPAPFTRMPSENGLHPADRPAAVGVRADPPQANGVQHKTWRGKFARRAAFQRPWAPTSSQSTNEKRTARRVPPREENAAEASVLPQESSREALLAQEVIALRMRIRVMEGLNGEGPGSRRASASVSDAPPDYEDAGIPL</sequence>
<keyword evidence="2" id="KW-1133">Transmembrane helix</keyword>
<organism evidence="3 4">
    <name type="scientific">Hypholoma sublateritium (strain FD-334 SS-4)</name>
    <dbReference type="NCBI Taxonomy" id="945553"/>
    <lineage>
        <taxon>Eukaryota</taxon>
        <taxon>Fungi</taxon>
        <taxon>Dikarya</taxon>
        <taxon>Basidiomycota</taxon>
        <taxon>Agaricomycotina</taxon>
        <taxon>Agaricomycetes</taxon>
        <taxon>Agaricomycetidae</taxon>
        <taxon>Agaricales</taxon>
        <taxon>Agaricineae</taxon>
        <taxon>Strophariaceae</taxon>
        <taxon>Hypholoma</taxon>
    </lineage>
</organism>
<feature type="compositionally biased region" description="Acidic residues" evidence="1">
    <location>
        <begin position="213"/>
        <end position="222"/>
    </location>
</feature>
<feature type="transmembrane region" description="Helical" evidence="2">
    <location>
        <begin position="46"/>
        <end position="66"/>
    </location>
</feature>
<evidence type="ECO:0000313" key="4">
    <source>
        <dbReference type="Proteomes" id="UP000054270"/>
    </source>
</evidence>
<gene>
    <name evidence="3" type="ORF">HYPSUDRAFT_55159</name>
</gene>
<accession>A0A0D2NZZ2</accession>